<keyword evidence="3" id="KW-1185">Reference proteome</keyword>
<name>A0ABR9VCD0_9CYAN</name>
<comment type="caution">
    <text evidence="2">The sequence shown here is derived from an EMBL/GenBank/DDBJ whole genome shotgun (WGS) entry which is preliminary data.</text>
</comment>
<protein>
    <recommendedName>
        <fullName evidence="4">TonB C-terminal domain-containing protein</fullName>
    </recommendedName>
</protein>
<gene>
    <name evidence="2" type="ORF">IQ227_08940</name>
</gene>
<evidence type="ECO:0000256" key="1">
    <source>
        <dbReference type="SAM" id="MobiDB-lite"/>
    </source>
</evidence>
<evidence type="ECO:0000313" key="3">
    <source>
        <dbReference type="Proteomes" id="UP000606776"/>
    </source>
</evidence>
<feature type="region of interest" description="Disordered" evidence="1">
    <location>
        <begin position="198"/>
        <end position="225"/>
    </location>
</feature>
<organism evidence="2 3">
    <name type="scientific">Sphaerospermopsis aphanizomenoides LEGE 00250</name>
    <dbReference type="NCBI Taxonomy" id="2777972"/>
    <lineage>
        <taxon>Bacteria</taxon>
        <taxon>Bacillati</taxon>
        <taxon>Cyanobacteriota</taxon>
        <taxon>Cyanophyceae</taxon>
        <taxon>Nostocales</taxon>
        <taxon>Aphanizomenonaceae</taxon>
        <taxon>Sphaerospermopsis</taxon>
        <taxon>Sphaerospermopsis aphanizomenoides</taxon>
    </lineage>
</organism>
<dbReference type="EMBL" id="JADEWB010000037">
    <property type="protein sequence ID" value="MBE9236152.1"/>
    <property type="molecule type" value="Genomic_DNA"/>
</dbReference>
<proteinExistence type="predicted"/>
<dbReference type="RefSeq" id="WP_193942518.1">
    <property type="nucleotide sequence ID" value="NZ_JADEWB010000037.1"/>
</dbReference>
<feature type="region of interest" description="Disordered" evidence="1">
    <location>
        <begin position="404"/>
        <end position="452"/>
    </location>
</feature>
<feature type="region of interest" description="Disordered" evidence="1">
    <location>
        <begin position="268"/>
        <end position="288"/>
    </location>
</feature>
<evidence type="ECO:0008006" key="4">
    <source>
        <dbReference type="Google" id="ProtNLM"/>
    </source>
</evidence>
<feature type="compositionally biased region" description="Low complexity" evidence="1">
    <location>
        <begin position="268"/>
        <end position="282"/>
    </location>
</feature>
<reference evidence="2 3" key="1">
    <citation type="submission" date="2020-10" db="EMBL/GenBank/DDBJ databases">
        <authorList>
            <person name="Castelo-Branco R."/>
            <person name="Eusebio N."/>
            <person name="Adriana R."/>
            <person name="Vieira A."/>
            <person name="Brugerolle De Fraissinette N."/>
            <person name="Rezende De Castro R."/>
            <person name="Schneider M.P."/>
            <person name="Vasconcelos V."/>
            <person name="Leao P.N."/>
        </authorList>
    </citation>
    <scope>NUCLEOTIDE SEQUENCE [LARGE SCALE GENOMIC DNA]</scope>
    <source>
        <strain evidence="2 3">LEGE 00250</strain>
    </source>
</reference>
<sequence length="475" mass="51408">MSYASILKNIPEIFSQPTGIAAIASLGIHGAIALIVPLMPVDSGQPTAADSTKAVGLMELSSADQNRLPQTAPSQVALQPQLPQQPGIPLINFGEEKAMIPPVEPAIQAPLPSQSVLPPIPTSSANYNLSYLPKRQPIQRFARNDFRTQVSNFRISRNTFSPSSSPSSSPFVDDIDAKIKETQPLNINRLPQVEADNKLPSEPLINPSPDAIDIGSTATPQGVTEPQKVQLGDNSVQIAANSASDLAAEPSLQGQDQLRAAAIVIPSSATSTQQQTQVTTGSEFDSQGQKREQLLAKLDSYNTLRTTIREAYPNVKEQAVIRETISTNQPGMEGTVLGRLVVAPDGKVLDIKFQDGSVSPELQSKTREFFNANPPKGEKRISSYPFQLRFTNNGDRKIPQKIEQLKPSPSPENQTVPDPQIDKNQSNNQAVVIPNSSPTSVVSDDKPALSTESAQKLIQQLRQIKETRQNSNQEN</sequence>
<feature type="compositionally biased region" description="Polar residues" evidence="1">
    <location>
        <begin position="411"/>
        <end position="442"/>
    </location>
</feature>
<evidence type="ECO:0000313" key="2">
    <source>
        <dbReference type="EMBL" id="MBE9236152.1"/>
    </source>
</evidence>
<dbReference type="Proteomes" id="UP000606776">
    <property type="component" value="Unassembled WGS sequence"/>
</dbReference>
<accession>A0ABR9VCD0</accession>